<keyword evidence="5" id="KW-1185">Reference proteome</keyword>
<organism evidence="4 5">
    <name type="scientific">Chitinophaga varians</name>
    <dbReference type="NCBI Taxonomy" id="2202339"/>
    <lineage>
        <taxon>Bacteria</taxon>
        <taxon>Pseudomonadati</taxon>
        <taxon>Bacteroidota</taxon>
        <taxon>Chitinophagia</taxon>
        <taxon>Chitinophagales</taxon>
        <taxon>Chitinophagaceae</taxon>
        <taxon>Chitinophaga</taxon>
    </lineage>
</organism>
<feature type="domain" description="FecR protein" evidence="2">
    <location>
        <begin position="163"/>
        <end position="251"/>
    </location>
</feature>
<keyword evidence="1" id="KW-0812">Transmembrane</keyword>
<dbReference type="PANTHER" id="PTHR30273">
    <property type="entry name" value="PERIPLASMIC SIGNAL SENSOR AND SIGMA FACTOR ACTIVATOR FECR-RELATED"/>
    <property type="match status" value="1"/>
</dbReference>
<dbReference type="Proteomes" id="UP000570474">
    <property type="component" value="Unassembled WGS sequence"/>
</dbReference>
<evidence type="ECO:0000259" key="2">
    <source>
        <dbReference type="Pfam" id="PF04773"/>
    </source>
</evidence>
<dbReference type="Pfam" id="PF04773">
    <property type="entry name" value="FecR"/>
    <property type="match status" value="1"/>
</dbReference>
<feature type="domain" description="Protein FecR C-terminal" evidence="3">
    <location>
        <begin position="298"/>
        <end position="358"/>
    </location>
</feature>
<proteinExistence type="predicted"/>
<accession>A0A847RTK4</accession>
<dbReference type="Gene3D" id="3.55.50.30">
    <property type="match status" value="1"/>
</dbReference>
<dbReference type="Gene3D" id="2.60.120.1440">
    <property type="match status" value="1"/>
</dbReference>
<gene>
    <name evidence="4" type="ORF">HGH92_18160</name>
</gene>
<feature type="transmembrane region" description="Helical" evidence="1">
    <location>
        <begin position="67"/>
        <end position="87"/>
    </location>
</feature>
<evidence type="ECO:0000259" key="3">
    <source>
        <dbReference type="Pfam" id="PF16344"/>
    </source>
</evidence>
<dbReference type="GO" id="GO:0016989">
    <property type="term" value="F:sigma factor antagonist activity"/>
    <property type="evidence" value="ECO:0007669"/>
    <property type="project" value="TreeGrafter"/>
</dbReference>
<dbReference type="AlphaFoldDB" id="A0A847RTK4"/>
<name>A0A847RTK4_9BACT</name>
<sequence>MATNSSDLIRALFDEQRNGTLSESAAQQLKQLLDSDPLARETWDALQQEAARQAAPPAPPRRLSGQWFVWAAAALLLMVAAGSFFIYHTHQHDSIFPARTRDFVPVKNAVQLLVPGRASLALTGDSAFQIWQVGQVQLRNDSTGLHYSGNAKGYALNTLLIPPGADYRITLSDGTEVWLNCASKLRFPFSFPDHKREVYLEGEAWFKVAPNTQQPFEVHTPNTSIVVRGTAFNVNAYDDERVRVSLVQGAVTVQGASDEAVTLKPGMECVYGDYNGIRTAPFDTTTIRGWMKGEGYAIRNQKLRDLKPILDRWFAVQVIFDAPEMAHVEVTGPLEKNKLPAFLRAVEASGHVSYYFLGNELHFTQP</sequence>
<dbReference type="PANTHER" id="PTHR30273:SF2">
    <property type="entry name" value="PROTEIN FECR"/>
    <property type="match status" value="1"/>
</dbReference>
<evidence type="ECO:0000256" key="1">
    <source>
        <dbReference type="SAM" id="Phobius"/>
    </source>
</evidence>
<dbReference type="InterPro" id="IPR012373">
    <property type="entry name" value="Ferrdict_sens_TM"/>
</dbReference>
<keyword evidence="1" id="KW-0472">Membrane</keyword>
<dbReference type="RefSeq" id="WP_168872174.1">
    <property type="nucleotide sequence ID" value="NZ_JABAIA010000002.1"/>
</dbReference>
<dbReference type="PIRSF" id="PIRSF018266">
    <property type="entry name" value="FecR"/>
    <property type="match status" value="1"/>
</dbReference>
<keyword evidence="1" id="KW-1133">Transmembrane helix</keyword>
<reference evidence="4 5" key="1">
    <citation type="submission" date="2020-04" db="EMBL/GenBank/DDBJ databases">
        <authorList>
            <person name="Yin C."/>
        </authorList>
    </citation>
    <scope>NUCLEOTIDE SEQUENCE [LARGE SCALE GENOMIC DNA]</scope>
    <source>
        <strain evidence="4 5">Ae27</strain>
    </source>
</reference>
<comment type="caution">
    <text evidence="4">The sequence shown here is derived from an EMBL/GenBank/DDBJ whole genome shotgun (WGS) entry which is preliminary data.</text>
</comment>
<dbReference type="InterPro" id="IPR006860">
    <property type="entry name" value="FecR"/>
</dbReference>
<dbReference type="EMBL" id="JABAIA010000002">
    <property type="protein sequence ID" value="NLR66236.1"/>
    <property type="molecule type" value="Genomic_DNA"/>
</dbReference>
<dbReference type="Pfam" id="PF16344">
    <property type="entry name" value="FecR_C"/>
    <property type="match status" value="1"/>
</dbReference>
<protein>
    <submittedName>
        <fullName evidence="4">FecR family protein</fullName>
    </submittedName>
</protein>
<dbReference type="InterPro" id="IPR032508">
    <property type="entry name" value="FecR_C"/>
</dbReference>
<evidence type="ECO:0000313" key="4">
    <source>
        <dbReference type="EMBL" id="NLR66236.1"/>
    </source>
</evidence>
<evidence type="ECO:0000313" key="5">
    <source>
        <dbReference type="Proteomes" id="UP000570474"/>
    </source>
</evidence>